<name>A0A2K3NNL2_TRIPR</name>
<evidence type="ECO:0000313" key="2">
    <source>
        <dbReference type="Proteomes" id="UP000236291"/>
    </source>
</evidence>
<reference evidence="1 2" key="2">
    <citation type="journal article" date="2017" name="Front. Plant Sci.">
        <title>Gene Classification and Mining of Molecular Markers Useful in Red Clover (Trifolium pratense) Breeding.</title>
        <authorList>
            <person name="Istvanek J."/>
            <person name="Dluhosova J."/>
            <person name="Dluhos P."/>
            <person name="Patkova L."/>
            <person name="Nedelnik J."/>
            <person name="Repkova J."/>
        </authorList>
    </citation>
    <scope>NUCLEOTIDE SEQUENCE [LARGE SCALE GENOMIC DNA]</scope>
    <source>
        <strain evidence="2">cv. Tatra</strain>
        <tissue evidence="1">Young leaves</tissue>
    </source>
</reference>
<sequence>MSLVVLCFIMVVIAMVLEPQLLVIESTYFCGAKVFCRNPPLPPPRSLSSANFSAIDHMHITGFIPCEWISCATVTTAHGGVSPVHFGNLSVAVLFSSV</sequence>
<evidence type="ECO:0000313" key="1">
    <source>
        <dbReference type="EMBL" id="PNY04621.1"/>
    </source>
</evidence>
<dbReference type="EMBL" id="ASHM01000399">
    <property type="protein sequence ID" value="PNY04621.1"/>
    <property type="molecule type" value="Genomic_DNA"/>
</dbReference>
<comment type="caution">
    <text evidence="1">The sequence shown here is derived from an EMBL/GenBank/DDBJ whole genome shotgun (WGS) entry which is preliminary data.</text>
</comment>
<proteinExistence type="predicted"/>
<accession>A0A2K3NNL2</accession>
<dbReference type="Proteomes" id="UP000236291">
    <property type="component" value="Unassembled WGS sequence"/>
</dbReference>
<gene>
    <name evidence="1" type="ORF">L195_g001046</name>
</gene>
<reference evidence="1 2" key="1">
    <citation type="journal article" date="2014" name="Am. J. Bot.">
        <title>Genome assembly and annotation for red clover (Trifolium pratense; Fabaceae).</title>
        <authorList>
            <person name="Istvanek J."/>
            <person name="Jaros M."/>
            <person name="Krenek A."/>
            <person name="Repkova J."/>
        </authorList>
    </citation>
    <scope>NUCLEOTIDE SEQUENCE [LARGE SCALE GENOMIC DNA]</scope>
    <source>
        <strain evidence="2">cv. Tatra</strain>
        <tissue evidence="1">Young leaves</tissue>
    </source>
</reference>
<organism evidence="1 2">
    <name type="scientific">Trifolium pratense</name>
    <name type="common">Red clover</name>
    <dbReference type="NCBI Taxonomy" id="57577"/>
    <lineage>
        <taxon>Eukaryota</taxon>
        <taxon>Viridiplantae</taxon>
        <taxon>Streptophyta</taxon>
        <taxon>Embryophyta</taxon>
        <taxon>Tracheophyta</taxon>
        <taxon>Spermatophyta</taxon>
        <taxon>Magnoliopsida</taxon>
        <taxon>eudicotyledons</taxon>
        <taxon>Gunneridae</taxon>
        <taxon>Pentapetalae</taxon>
        <taxon>rosids</taxon>
        <taxon>fabids</taxon>
        <taxon>Fabales</taxon>
        <taxon>Fabaceae</taxon>
        <taxon>Papilionoideae</taxon>
        <taxon>50 kb inversion clade</taxon>
        <taxon>NPAAA clade</taxon>
        <taxon>Hologalegina</taxon>
        <taxon>IRL clade</taxon>
        <taxon>Trifolieae</taxon>
        <taxon>Trifolium</taxon>
    </lineage>
</organism>
<protein>
    <submittedName>
        <fullName evidence="1">Uncharacterized protein</fullName>
    </submittedName>
</protein>
<dbReference type="AlphaFoldDB" id="A0A2K3NNL2"/>